<protein>
    <recommendedName>
        <fullName evidence="3">Large polyvalent protein associated domain-containing protein</fullName>
    </recommendedName>
</protein>
<feature type="region of interest" description="Disordered" evidence="2">
    <location>
        <begin position="397"/>
        <end position="417"/>
    </location>
</feature>
<dbReference type="EMBL" id="CP048209">
    <property type="protein sequence ID" value="QHT61689.1"/>
    <property type="molecule type" value="Genomic_DNA"/>
</dbReference>
<accession>A0A6C0G349</accession>
<organism evidence="4 5">
    <name type="scientific">Paenibacillus lycopersici</name>
    <dbReference type="NCBI Taxonomy" id="2704462"/>
    <lineage>
        <taxon>Bacteria</taxon>
        <taxon>Bacillati</taxon>
        <taxon>Bacillota</taxon>
        <taxon>Bacilli</taxon>
        <taxon>Bacillales</taxon>
        <taxon>Paenibacillaceae</taxon>
        <taxon>Paenibacillus</taxon>
    </lineage>
</organism>
<dbReference type="AlphaFoldDB" id="A0A6C0G349"/>
<name>A0A6C0G349_9BACL</name>
<sequence>MSYFTERAKQLGLTGSPPDDGHSQAGESYFQRHARELGLQPAAPAQQPASAPVSNFFTNRAMDLGIIPDERHADYHNKIDTTDLTIHPKGEPVMPPFSGNTPSQAAPSVQPDYLKPQAAPGSFQAIQDFQQRTPLPEPTSAKQQFYEQEAAARDKQLAGAPGFIKKPLELLGHGLDVVQANIPGLADFQQGAGRTLGVEADTAPTTGGLFGKAANIAGQFAGGAVNPAALEQSAVTGAGRVTTGALQKLKGNLGEAATLGQRLAGNAVEGAAQNVANTAAAGHTSARDIAEAAALGGLGGAAFEAAGTGLKRLIGGKQPAAGAVPEPATPQPEPQVQSIREIDPALHATDAQEPLRNIPQAEKPVAMETPLPEPRPLPQQPSSQSLGFSAFGEKAGAYDNLRTSTKSQLVSRQKREKMPAKALRGKLYTDWVDDLHPMDRFDKEVEAVTGEKLDAADKSHTLALNSRGADVVAKQILTARQVDSQGKDIGKSLKEILAPLPQHEHSYVDFEDYLVNRHAITRMEKRGERVFREDLHWTPDEGRQILADYEAAYPQFKTMADGIDQFQRNMAQHWLVDTGLLPQKSLDQWLDENPTYVPNKRYFSELEKTGSAKGGGKKKGYGNQSAPVKGYTPGGSERLIISPIEAMIENVDAFVKAAKRNEAMQSFVKNLERDPEALSHFAELVPEEQIAGSHSLKGLNETLNKEGIEGVIAKLGEDFDLSFRKATQRGLDKDNIVRVMVGGEPKYIQVNDKPLLEAITALGPDASNVVMDFFGKVTSAFKTLTTGVNPVFSLTRNIMRDIPQAYVASKSTHNPARFMADLAQSAWAIARNKDLYQDYLNLGGGHASPAAADRNLLAQSKRQILPQRGSKLKGIVPRGYDKLQNMLNAVESAPRLGEFKRLGANAEGVAAAQDVTVNFKRRGRHGKQFDKALPYFNAAVQGLDKTVRMFKDAPPQAIAKTALAVSLPAMISYAINHNDPDYQKVSKRTKDNFYLLPKGGTFFKIAKPKELGTVFADIPERLLQVFAHQDPDAFRDFADQVRTTFTVPGVQGALKSGGITDRLLGAVGDTVGGPIADVAANQNFAGAPIVPGYLQNLSPELQSDPRTSIVAKKVGEWTGTSPKALDYLFKQYTGILGQLGQPLLSPGGSVGNTLVQQVTTDPVYSNDISEKFYDSKGKLDQAKADFPVKGELPAGYNDGLRKQLGKVSDAMSGVRKQMRDIEADMTIPAATKRKQLRDLQERINQMAQDGNDMVNQSK</sequence>
<evidence type="ECO:0000313" key="5">
    <source>
        <dbReference type="Proteomes" id="UP000476064"/>
    </source>
</evidence>
<evidence type="ECO:0000259" key="3">
    <source>
        <dbReference type="Pfam" id="PF18857"/>
    </source>
</evidence>
<keyword evidence="5" id="KW-1185">Reference proteome</keyword>
<feature type="region of interest" description="Disordered" evidence="2">
    <location>
        <begin position="1"/>
        <end position="27"/>
    </location>
</feature>
<proteinExistence type="predicted"/>
<feature type="compositionally biased region" description="Polar residues" evidence="2">
    <location>
        <begin position="401"/>
        <end position="411"/>
    </location>
</feature>
<feature type="domain" description="Large polyvalent protein associated" evidence="3">
    <location>
        <begin position="979"/>
        <end position="1153"/>
    </location>
</feature>
<feature type="region of interest" description="Disordered" evidence="2">
    <location>
        <begin position="608"/>
        <end position="629"/>
    </location>
</feature>
<gene>
    <name evidence="4" type="ORF">GXP70_18060</name>
</gene>
<dbReference type="Pfam" id="PF18857">
    <property type="entry name" value="LPD38"/>
    <property type="match status" value="1"/>
</dbReference>
<evidence type="ECO:0000313" key="4">
    <source>
        <dbReference type="EMBL" id="QHT61689.1"/>
    </source>
</evidence>
<evidence type="ECO:0000256" key="1">
    <source>
        <dbReference type="SAM" id="Coils"/>
    </source>
</evidence>
<feature type="coiled-coil region" evidence="1">
    <location>
        <begin position="1229"/>
        <end position="1256"/>
    </location>
</feature>
<dbReference type="InterPro" id="IPR040561">
    <property type="entry name" value="LPD38"/>
</dbReference>
<dbReference type="Proteomes" id="UP000476064">
    <property type="component" value="Chromosome"/>
</dbReference>
<keyword evidence="1" id="KW-0175">Coiled coil</keyword>
<reference evidence="4 5" key="1">
    <citation type="submission" date="2020-01" db="EMBL/GenBank/DDBJ databases">
        <title>Paenibacillus sp. nov., isolated from tomato rhizosphere.</title>
        <authorList>
            <person name="Weon H.-Y."/>
            <person name="Lee S.A."/>
        </authorList>
    </citation>
    <scope>NUCLEOTIDE SEQUENCE [LARGE SCALE GENOMIC DNA]</scope>
    <source>
        <strain evidence="4 5">12200R-189</strain>
    </source>
</reference>
<dbReference type="RefSeq" id="WP_162358128.1">
    <property type="nucleotide sequence ID" value="NZ_CP048209.1"/>
</dbReference>
<dbReference type="KEGG" id="plyc:GXP70_18060"/>
<evidence type="ECO:0000256" key="2">
    <source>
        <dbReference type="SAM" id="MobiDB-lite"/>
    </source>
</evidence>
<feature type="region of interest" description="Disordered" evidence="2">
    <location>
        <begin position="368"/>
        <end position="387"/>
    </location>
</feature>